<gene>
    <name evidence="5" type="ORF">bsdtb5_31270</name>
</gene>
<dbReference type="InterPro" id="IPR032781">
    <property type="entry name" value="ABC_tran_Xtn"/>
</dbReference>
<dbReference type="Proteomes" id="UP000595897">
    <property type="component" value="Chromosome"/>
</dbReference>
<dbReference type="Gene3D" id="3.40.50.300">
    <property type="entry name" value="P-loop containing nucleotide triphosphate hydrolases"/>
    <property type="match status" value="2"/>
</dbReference>
<dbReference type="GO" id="GO:0016887">
    <property type="term" value="F:ATP hydrolysis activity"/>
    <property type="evidence" value="ECO:0007669"/>
    <property type="project" value="InterPro"/>
</dbReference>
<feature type="domain" description="ABC transporter" evidence="4">
    <location>
        <begin position="2"/>
        <end position="254"/>
    </location>
</feature>
<name>A0A7R7ENN7_9FIRM</name>
<evidence type="ECO:0000256" key="1">
    <source>
        <dbReference type="ARBA" id="ARBA00022741"/>
    </source>
</evidence>
<dbReference type="SMART" id="SM00382">
    <property type="entry name" value="AAA"/>
    <property type="match status" value="2"/>
</dbReference>
<dbReference type="Pfam" id="PF00005">
    <property type="entry name" value="ABC_tran"/>
    <property type="match status" value="2"/>
</dbReference>
<keyword evidence="6" id="KW-1185">Reference proteome</keyword>
<dbReference type="CDD" id="cd03221">
    <property type="entry name" value="ABCF_EF-3"/>
    <property type="match status" value="1"/>
</dbReference>
<keyword evidence="2 5" id="KW-0067">ATP-binding</keyword>
<dbReference type="GO" id="GO:0005524">
    <property type="term" value="F:ATP binding"/>
    <property type="evidence" value="ECO:0007669"/>
    <property type="project" value="UniProtKB-KW"/>
</dbReference>
<evidence type="ECO:0000256" key="3">
    <source>
        <dbReference type="SAM" id="Coils"/>
    </source>
</evidence>
<feature type="domain" description="ABC transporter" evidence="4">
    <location>
        <begin position="364"/>
        <end position="579"/>
    </location>
</feature>
<dbReference type="InterPro" id="IPR027417">
    <property type="entry name" value="P-loop_NTPase"/>
</dbReference>
<dbReference type="PROSITE" id="PS50893">
    <property type="entry name" value="ABC_TRANSPORTER_2"/>
    <property type="match status" value="2"/>
</dbReference>
<keyword evidence="3" id="KW-0175">Coiled coil</keyword>
<evidence type="ECO:0000313" key="6">
    <source>
        <dbReference type="Proteomes" id="UP000595897"/>
    </source>
</evidence>
<dbReference type="InterPro" id="IPR003439">
    <property type="entry name" value="ABC_transporter-like_ATP-bd"/>
</dbReference>
<keyword evidence="1" id="KW-0547">Nucleotide-binding</keyword>
<feature type="coiled-coil region" evidence="3">
    <location>
        <begin position="244"/>
        <end position="277"/>
    </location>
</feature>
<reference evidence="5 6" key="1">
    <citation type="submission" date="2020-11" db="EMBL/GenBank/DDBJ databases">
        <title>Draft genome sequencing of a Lachnospiraceae strain isolated from anoxic soil subjected to BSD treatment.</title>
        <authorList>
            <person name="Uek A."/>
            <person name="Tonouchi A."/>
        </authorList>
    </citation>
    <scope>NUCLEOTIDE SEQUENCE [LARGE SCALE GENOMIC DNA]</scope>
    <source>
        <strain evidence="5 6">TB5</strain>
    </source>
</reference>
<dbReference type="KEGG" id="ahb:bsdtb5_31270"/>
<dbReference type="SUPFAM" id="SSF52540">
    <property type="entry name" value="P-loop containing nucleoside triphosphate hydrolases"/>
    <property type="match status" value="2"/>
</dbReference>
<evidence type="ECO:0000256" key="2">
    <source>
        <dbReference type="ARBA" id="ARBA00022840"/>
    </source>
</evidence>
<dbReference type="AlphaFoldDB" id="A0A7R7ENN7"/>
<accession>A0A7R7ENN7</accession>
<dbReference type="InterPro" id="IPR017871">
    <property type="entry name" value="ABC_transporter-like_CS"/>
</dbReference>
<sequence length="618" mass="71167">MIKVEELTYSISDKELYNDISFTIEAGQHCALIGTSGTGKSTLIEIIRNPERYTYDGKLEITPNSRIGFVSQFSQVNNTSEMTVFEYLSEEFMKMQNEITSICVEMETSSDLDSLLERYQQAFDTFQSMDGDNFESNIMKDLNVANLGKHKDQMLSKLSSGEFKLIQVIKELLTAPNLMIMDEPDVFLDFEHLNALKDLINSHQGAMLVITHNRYLLNHCFNKILHLENTELQEYDGRYIDYNFSLLQKKIELQEQAIAEEEEIERNKEVIDRLRAEATYYTCASRGRALNARVSLLQRLEANRIKEPFVYIKQPEIHFASDNEMEAEEKEEVKVQINDVLNSEIKEEVTSELQEVASEVQNEKKDEIVIKVTDYSVSFREELLRNVNFEIESTDKVALIGPNGTGKTTLLRDIYKNNHASIEISENAKVAFLSQLQGETLNESNTIKDEFIEAGFQTYGEIQSYLNDYGFKDDFMNQKIEALSGGEKNLLQLAKIAANKTNVLLLDEPTSHLDTYSQIALEKAIEEYNGAILMVSHDFYTIANCMDYVLLIEDKTIRKVSIRKFRKMIYANHFDKDYLEIEQKKHEVETKIAVALQKKDFTKAKVLCEKLEELIKLL</sequence>
<dbReference type="PANTHER" id="PTHR42855:SF2">
    <property type="entry name" value="DRUG RESISTANCE ABC TRANSPORTER,ATP-BINDING PROTEIN"/>
    <property type="match status" value="1"/>
</dbReference>
<evidence type="ECO:0000259" key="4">
    <source>
        <dbReference type="PROSITE" id="PS50893"/>
    </source>
</evidence>
<evidence type="ECO:0000313" key="5">
    <source>
        <dbReference type="EMBL" id="BCN31832.1"/>
    </source>
</evidence>
<dbReference type="Pfam" id="PF12848">
    <property type="entry name" value="ABC_tran_Xtn"/>
    <property type="match status" value="1"/>
</dbReference>
<protein>
    <submittedName>
        <fullName evidence="5">ABC transporter ATP-binding protein</fullName>
    </submittedName>
</protein>
<dbReference type="PROSITE" id="PS00211">
    <property type="entry name" value="ABC_TRANSPORTER_1"/>
    <property type="match status" value="2"/>
</dbReference>
<dbReference type="PANTHER" id="PTHR42855">
    <property type="entry name" value="ABC TRANSPORTER ATP-BINDING SUBUNIT"/>
    <property type="match status" value="1"/>
</dbReference>
<dbReference type="RefSeq" id="WP_271712923.1">
    <property type="nucleotide sequence ID" value="NZ_AP024169.1"/>
</dbReference>
<dbReference type="FunFam" id="3.40.50.300:FF:000011">
    <property type="entry name" value="Putative ABC transporter ATP-binding component"/>
    <property type="match status" value="1"/>
</dbReference>
<dbReference type="InterPro" id="IPR003593">
    <property type="entry name" value="AAA+_ATPase"/>
</dbReference>
<organism evidence="5 6">
    <name type="scientific">Anaeromicropila herbilytica</name>
    <dbReference type="NCBI Taxonomy" id="2785025"/>
    <lineage>
        <taxon>Bacteria</taxon>
        <taxon>Bacillati</taxon>
        <taxon>Bacillota</taxon>
        <taxon>Clostridia</taxon>
        <taxon>Lachnospirales</taxon>
        <taxon>Lachnospiraceae</taxon>
        <taxon>Anaeromicropila</taxon>
    </lineage>
</organism>
<dbReference type="InterPro" id="IPR051309">
    <property type="entry name" value="ABCF_ATPase"/>
</dbReference>
<proteinExistence type="predicted"/>
<dbReference type="EMBL" id="AP024169">
    <property type="protein sequence ID" value="BCN31832.1"/>
    <property type="molecule type" value="Genomic_DNA"/>
</dbReference>